<dbReference type="SMART" id="SM00448">
    <property type="entry name" value="REC"/>
    <property type="match status" value="2"/>
</dbReference>
<dbReference type="Gene3D" id="3.40.50.2300">
    <property type="match status" value="2"/>
</dbReference>
<dbReference type="RefSeq" id="WP_185660237.1">
    <property type="nucleotide sequence ID" value="NZ_CAWPOO010000012.1"/>
</dbReference>
<evidence type="ECO:0000256" key="4">
    <source>
        <dbReference type="ARBA" id="ARBA00022679"/>
    </source>
</evidence>
<accession>A0A7X1B667</accession>
<organism evidence="11 12">
    <name type="scientific">Pelagicoccus albus</name>
    <dbReference type="NCBI Taxonomy" id="415222"/>
    <lineage>
        <taxon>Bacteria</taxon>
        <taxon>Pseudomonadati</taxon>
        <taxon>Verrucomicrobiota</taxon>
        <taxon>Opitutia</taxon>
        <taxon>Puniceicoccales</taxon>
        <taxon>Pelagicoccaceae</taxon>
        <taxon>Pelagicoccus</taxon>
    </lineage>
</organism>
<dbReference type="InterPro" id="IPR005467">
    <property type="entry name" value="His_kinase_dom"/>
</dbReference>
<feature type="coiled-coil region" evidence="8">
    <location>
        <begin position="123"/>
        <end position="164"/>
    </location>
</feature>
<feature type="domain" description="Response regulatory" evidence="10">
    <location>
        <begin position="423"/>
        <end position="538"/>
    </location>
</feature>
<dbReference type="InterPro" id="IPR011006">
    <property type="entry name" value="CheY-like_superfamily"/>
</dbReference>
<sequence length="538" mass="59859">MHSILYIDDEPHSLNSFRLSFEDEFQVFTAANTSEGYQILKENDIQLVVTDQRMPVENGTDFLNRIRKDFPGTVRTILTGYSDIEAILDAINECHIYYYFKKPWKEEELKLAFRNAIEASNLTSENQKLIASLKRALVELERKSDQLEEQLRDREGLVQSLQRTSEAKSNFLSVMSHELRTPLNPIIGLSDMVSRVVEDSETRSHIELINRSGKDLLAMINSIMEFVQHGSLRNHEVCAPIDLSILIHDSVTLARTTLEEGQEVEIKGKVMLDGEITNDELVVMSHADALRQIVQNLVANACKFTDKGSIEISANLAPTSDGDTELKLSVKDTGIGIDKKDTDAIFEAFAQVDQSLSRNYYGLGLGLAICKQISESVHGKLSVESEPGKGSSFSFSLPIPREAQFSFPAHQRAETDSPLVGKSCLIIERDPHHLAYIKATIKRLGGSSKVGRNHQDAVDALRRQEFDLIIIDVSPSGRDNEAILSEVEAIRLDQRPIVVFVGNSPPSPGPNLQLLGVAAFLQKPLKLGELTQVLNASR</sequence>
<dbReference type="CDD" id="cd00082">
    <property type="entry name" value="HisKA"/>
    <property type="match status" value="1"/>
</dbReference>
<dbReference type="PANTHER" id="PTHR45339:SF1">
    <property type="entry name" value="HYBRID SIGNAL TRANSDUCTION HISTIDINE KINASE J"/>
    <property type="match status" value="1"/>
</dbReference>
<dbReference type="PROSITE" id="PS50110">
    <property type="entry name" value="RESPONSE_REGULATORY"/>
    <property type="match status" value="2"/>
</dbReference>
<dbReference type="InterPro" id="IPR036890">
    <property type="entry name" value="HATPase_C_sf"/>
</dbReference>
<dbReference type="FunFam" id="3.30.565.10:FF:000006">
    <property type="entry name" value="Sensor histidine kinase WalK"/>
    <property type="match status" value="1"/>
</dbReference>
<comment type="catalytic activity">
    <reaction evidence="1">
        <text>ATP + protein L-histidine = ADP + protein N-phospho-L-histidine.</text>
        <dbReference type="EC" id="2.7.13.3"/>
    </reaction>
</comment>
<dbReference type="GO" id="GO:0000155">
    <property type="term" value="F:phosphorelay sensor kinase activity"/>
    <property type="evidence" value="ECO:0007669"/>
    <property type="project" value="InterPro"/>
</dbReference>
<evidence type="ECO:0000256" key="7">
    <source>
        <dbReference type="PROSITE-ProRule" id="PRU00169"/>
    </source>
</evidence>
<dbReference type="Pfam" id="PF00072">
    <property type="entry name" value="Response_reg"/>
    <property type="match status" value="1"/>
</dbReference>
<dbReference type="Gene3D" id="3.30.565.10">
    <property type="entry name" value="Histidine kinase-like ATPase, C-terminal domain"/>
    <property type="match status" value="1"/>
</dbReference>
<dbReference type="SUPFAM" id="SSF55874">
    <property type="entry name" value="ATPase domain of HSP90 chaperone/DNA topoisomerase II/histidine kinase"/>
    <property type="match status" value="1"/>
</dbReference>
<evidence type="ECO:0000313" key="12">
    <source>
        <dbReference type="Proteomes" id="UP000526501"/>
    </source>
</evidence>
<feature type="domain" description="Response regulatory" evidence="10">
    <location>
        <begin position="3"/>
        <end position="117"/>
    </location>
</feature>
<feature type="modified residue" description="4-aspartylphosphate" evidence="7">
    <location>
        <position position="51"/>
    </location>
</feature>
<keyword evidence="4" id="KW-0808">Transferase</keyword>
<keyword evidence="5" id="KW-0418">Kinase</keyword>
<keyword evidence="6" id="KW-0902">Two-component regulatory system</keyword>
<dbReference type="Gene3D" id="1.10.287.130">
    <property type="match status" value="1"/>
</dbReference>
<name>A0A7X1B667_9BACT</name>
<dbReference type="SMART" id="SM00388">
    <property type="entry name" value="HisKA"/>
    <property type="match status" value="1"/>
</dbReference>
<reference evidence="11 12" key="1">
    <citation type="submission" date="2020-07" db="EMBL/GenBank/DDBJ databases">
        <authorList>
            <person name="Feng X."/>
        </authorList>
    </citation>
    <scope>NUCLEOTIDE SEQUENCE [LARGE SCALE GENOMIC DNA]</scope>
    <source>
        <strain evidence="11 12">JCM23202</strain>
    </source>
</reference>
<dbReference type="PRINTS" id="PR00344">
    <property type="entry name" value="BCTRLSENSOR"/>
</dbReference>
<dbReference type="CDD" id="cd16922">
    <property type="entry name" value="HATPase_EvgS-ArcB-TorS-like"/>
    <property type="match status" value="1"/>
</dbReference>
<feature type="modified residue" description="4-aspartylphosphate" evidence="7">
    <location>
        <position position="472"/>
    </location>
</feature>
<dbReference type="SUPFAM" id="SSF47384">
    <property type="entry name" value="Homodimeric domain of signal transducing histidine kinase"/>
    <property type="match status" value="1"/>
</dbReference>
<evidence type="ECO:0000256" key="6">
    <source>
        <dbReference type="ARBA" id="ARBA00023012"/>
    </source>
</evidence>
<proteinExistence type="predicted"/>
<dbReference type="InterPro" id="IPR004358">
    <property type="entry name" value="Sig_transdc_His_kin-like_C"/>
</dbReference>
<comment type="caution">
    <text evidence="11">The sequence shown here is derived from an EMBL/GenBank/DDBJ whole genome shotgun (WGS) entry which is preliminary data.</text>
</comment>
<keyword evidence="8" id="KW-0175">Coiled coil</keyword>
<keyword evidence="12" id="KW-1185">Reference proteome</keyword>
<evidence type="ECO:0000256" key="2">
    <source>
        <dbReference type="ARBA" id="ARBA00012438"/>
    </source>
</evidence>
<dbReference type="PANTHER" id="PTHR45339">
    <property type="entry name" value="HYBRID SIGNAL TRANSDUCTION HISTIDINE KINASE J"/>
    <property type="match status" value="1"/>
</dbReference>
<dbReference type="AlphaFoldDB" id="A0A7X1B667"/>
<dbReference type="InterPro" id="IPR001789">
    <property type="entry name" value="Sig_transdc_resp-reg_receiver"/>
</dbReference>
<dbReference type="SMART" id="SM00387">
    <property type="entry name" value="HATPase_c"/>
    <property type="match status" value="1"/>
</dbReference>
<evidence type="ECO:0000256" key="3">
    <source>
        <dbReference type="ARBA" id="ARBA00022553"/>
    </source>
</evidence>
<keyword evidence="3 7" id="KW-0597">Phosphoprotein</keyword>
<dbReference type="EMBL" id="JACHVC010000012">
    <property type="protein sequence ID" value="MBC2606355.1"/>
    <property type="molecule type" value="Genomic_DNA"/>
</dbReference>
<dbReference type="CDD" id="cd17569">
    <property type="entry name" value="REC_HupR-like"/>
    <property type="match status" value="1"/>
</dbReference>
<evidence type="ECO:0000256" key="5">
    <source>
        <dbReference type="ARBA" id="ARBA00022777"/>
    </source>
</evidence>
<dbReference type="InterPro" id="IPR036097">
    <property type="entry name" value="HisK_dim/P_sf"/>
</dbReference>
<evidence type="ECO:0000259" key="10">
    <source>
        <dbReference type="PROSITE" id="PS50110"/>
    </source>
</evidence>
<dbReference type="Pfam" id="PF00512">
    <property type="entry name" value="HisKA"/>
    <property type="match status" value="1"/>
</dbReference>
<feature type="domain" description="Histidine kinase" evidence="9">
    <location>
        <begin position="174"/>
        <end position="401"/>
    </location>
</feature>
<evidence type="ECO:0000313" key="11">
    <source>
        <dbReference type="EMBL" id="MBC2606355.1"/>
    </source>
</evidence>
<dbReference type="Proteomes" id="UP000526501">
    <property type="component" value="Unassembled WGS sequence"/>
</dbReference>
<dbReference type="CDD" id="cd00156">
    <property type="entry name" value="REC"/>
    <property type="match status" value="1"/>
</dbReference>
<dbReference type="InterPro" id="IPR003661">
    <property type="entry name" value="HisK_dim/P_dom"/>
</dbReference>
<evidence type="ECO:0000256" key="8">
    <source>
        <dbReference type="SAM" id="Coils"/>
    </source>
</evidence>
<dbReference type="Pfam" id="PF02518">
    <property type="entry name" value="HATPase_c"/>
    <property type="match status" value="1"/>
</dbReference>
<protein>
    <recommendedName>
        <fullName evidence="2">histidine kinase</fullName>
        <ecNumber evidence="2">2.7.13.3</ecNumber>
    </recommendedName>
</protein>
<dbReference type="InterPro" id="IPR003594">
    <property type="entry name" value="HATPase_dom"/>
</dbReference>
<dbReference type="SUPFAM" id="SSF52172">
    <property type="entry name" value="CheY-like"/>
    <property type="match status" value="2"/>
</dbReference>
<dbReference type="EC" id="2.7.13.3" evidence="2"/>
<dbReference type="PROSITE" id="PS50109">
    <property type="entry name" value="HIS_KIN"/>
    <property type="match status" value="1"/>
</dbReference>
<evidence type="ECO:0000259" key="9">
    <source>
        <dbReference type="PROSITE" id="PS50109"/>
    </source>
</evidence>
<gene>
    <name evidence="11" type="ORF">H5P27_09890</name>
</gene>
<evidence type="ECO:0000256" key="1">
    <source>
        <dbReference type="ARBA" id="ARBA00000085"/>
    </source>
</evidence>